<accession>A0A1X1RN58</accession>
<dbReference type="OrthoDB" id="4763361at2"/>
<evidence type="ECO:0000313" key="3">
    <source>
        <dbReference type="Proteomes" id="UP000193484"/>
    </source>
</evidence>
<reference evidence="2 3" key="1">
    <citation type="submission" date="2016-01" db="EMBL/GenBank/DDBJ databases">
        <title>The new phylogeny of the genus Mycobacterium.</title>
        <authorList>
            <person name="Tarcisio F."/>
            <person name="Conor M."/>
            <person name="Antonella G."/>
            <person name="Elisabetta G."/>
            <person name="Giulia F.S."/>
            <person name="Sara T."/>
            <person name="Anna F."/>
            <person name="Clotilde B."/>
            <person name="Roberto B."/>
            <person name="Veronica D.S."/>
            <person name="Fabio R."/>
            <person name="Monica P."/>
            <person name="Olivier J."/>
            <person name="Enrico T."/>
            <person name="Nicola S."/>
        </authorList>
    </citation>
    <scope>NUCLEOTIDE SEQUENCE [LARGE SCALE GENOMIC DNA]</scope>
    <source>
        <strain evidence="2 3">DSM 44179</strain>
    </source>
</reference>
<comment type="caution">
    <text evidence="2">The sequence shown here is derived from an EMBL/GenBank/DDBJ whole genome shotgun (WGS) entry which is preliminary data.</text>
</comment>
<evidence type="ECO:0000313" key="2">
    <source>
        <dbReference type="EMBL" id="ORV10059.1"/>
    </source>
</evidence>
<protein>
    <recommendedName>
        <fullName evidence="4">ESX-1 secretion-associated protein EspA/EspE-like domain-containing protein</fullName>
    </recommendedName>
</protein>
<sequence length="393" mass="42801">MTIPQVRSWTLSDLTTTATGLRSGATTLSSGAVSLINGFAGLTPDDWDGDTRDRAKVDGKDHAQVLEAKAKRWNNAATVLDEAAEQMGLLRTAILDIKDDPDNKRMYLIADDGNVDLTEEYAESLKTREDQRNAEMARATLETSLRSLLATAELAGNLYDQNTTRALLGESFDLTYTPTYFPPQTALPTDPKTDANADGSGPNQYNTDHPDWNHKLLLQRTKLIAEAGISATDMPMPFAASALQHFLDGSGTTMKIPVDNMLYDMPWFKDAAQAQTRATVATAIAAMPAGYKGPVAFQSDYSNTRPDGSPARPSLTSNPDWWATVGTFSYQSSGIATPTSEGNYTVSSRTSIYDYYNYETTQPNRSGYPQASDLNNLHRAGWAQNFDTVGTSS</sequence>
<dbReference type="Proteomes" id="UP000193484">
    <property type="component" value="Unassembled WGS sequence"/>
</dbReference>
<organism evidence="2 3">
    <name type="scientific">Mycolicibacterium fallax</name>
    <name type="common">Mycobacterium fallax</name>
    <dbReference type="NCBI Taxonomy" id="1793"/>
    <lineage>
        <taxon>Bacteria</taxon>
        <taxon>Bacillati</taxon>
        <taxon>Actinomycetota</taxon>
        <taxon>Actinomycetes</taxon>
        <taxon>Mycobacteriales</taxon>
        <taxon>Mycobacteriaceae</taxon>
        <taxon>Mycolicibacterium</taxon>
    </lineage>
</organism>
<dbReference type="EMBL" id="LQOJ01000005">
    <property type="protein sequence ID" value="ORV10059.1"/>
    <property type="molecule type" value="Genomic_DNA"/>
</dbReference>
<name>A0A1X1RN58_MYCFA</name>
<feature type="region of interest" description="Disordered" evidence="1">
    <location>
        <begin position="181"/>
        <end position="209"/>
    </location>
</feature>
<keyword evidence="3" id="KW-1185">Reference proteome</keyword>
<proteinExistence type="predicted"/>
<evidence type="ECO:0008006" key="4">
    <source>
        <dbReference type="Google" id="ProtNLM"/>
    </source>
</evidence>
<dbReference type="AlphaFoldDB" id="A0A1X1RN58"/>
<evidence type="ECO:0000256" key="1">
    <source>
        <dbReference type="SAM" id="MobiDB-lite"/>
    </source>
</evidence>
<gene>
    <name evidence="2" type="ORF">AWC04_01070</name>
</gene>